<protein>
    <submittedName>
        <fullName evidence="3">BHLH domain-containing protein</fullName>
    </submittedName>
</protein>
<evidence type="ECO:0000256" key="1">
    <source>
        <dbReference type="SAM" id="MobiDB-lite"/>
    </source>
</evidence>
<feature type="region of interest" description="Disordered" evidence="1">
    <location>
        <begin position="25"/>
        <end position="53"/>
    </location>
</feature>
<dbReference type="AlphaFoldDB" id="A0A0K0DBD7"/>
<organism evidence="2 3">
    <name type="scientific">Angiostrongylus cantonensis</name>
    <name type="common">Rat lungworm</name>
    <dbReference type="NCBI Taxonomy" id="6313"/>
    <lineage>
        <taxon>Eukaryota</taxon>
        <taxon>Metazoa</taxon>
        <taxon>Ecdysozoa</taxon>
        <taxon>Nematoda</taxon>
        <taxon>Chromadorea</taxon>
        <taxon>Rhabditida</taxon>
        <taxon>Rhabditina</taxon>
        <taxon>Rhabditomorpha</taxon>
        <taxon>Strongyloidea</taxon>
        <taxon>Metastrongylidae</taxon>
        <taxon>Angiostrongylus</taxon>
    </lineage>
</organism>
<accession>A0A0K0DBD7</accession>
<dbReference type="WBParaSite" id="ACAC_0000772301-mRNA-1">
    <property type="protein sequence ID" value="ACAC_0000772301-mRNA-1"/>
    <property type="gene ID" value="ACAC_0000772301"/>
</dbReference>
<reference evidence="3" key="2">
    <citation type="submission" date="2017-02" db="UniProtKB">
        <authorList>
            <consortium name="WormBaseParasite"/>
        </authorList>
    </citation>
    <scope>IDENTIFICATION</scope>
</reference>
<evidence type="ECO:0000313" key="2">
    <source>
        <dbReference type="Proteomes" id="UP000035642"/>
    </source>
</evidence>
<name>A0A0K0DBD7_ANGCA</name>
<dbReference type="Proteomes" id="UP000035642">
    <property type="component" value="Unassembled WGS sequence"/>
</dbReference>
<evidence type="ECO:0000313" key="3">
    <source>
        <dbReference type="WBParaSite" id="ACAC_0000772301-mRNA-1"/>
    </source>
</evidence>
<sequence>MKPISDKVFHRLNYGAIGAVTGREVTHGIDDSEGEDEEEYAKSEKKKSSRKDQALERLARHLRYVEEFKERREKRREERAKRREERRMSKVVNIVFTTLRQSTNEDALQYVVELVALFLNVSCVTEISACCLNMSAA</sequence>
<keyword evidence="2" id="KW-1185">Reference proteome</keyword>
<proteinExistence type="predicted"/>
<reference evidence="2" key="1">
    <citation type="submission" date="2012-09" db="EMBL/GenBank/DDBJ databases">
        <authorList>
            <person name="Martin A.A."/>
        </authorList>
    </citation>
    <scope>NUCLEOTIDE SEQUENCE</scope>
</reference>